<keyword evidence="3" id="KW-1185">Reference proteome</keyword>
<reference evidence="2 3" key="1">
    <citation type="journal article" date="2019" name="Int. J. Syst. Evol. Microbiol.">
        <title>The Global Catalogue of Microorganisms (GCM) 10K type strain sequencing project: providing services to taxonomists for standard genome sequencing and annotation.</title>
        <authorList>
            <consortium name="The Broad Institute Genomics Platform"/>
            <consortium name="The Broad Institute Genome Sequencing Center for Infectious Disease"/>
            <person name="Wu L."/>
            <person name="Ma J."/>
        </authorList>
    </citation>
    <scope>NUCLEOTIDE SEQUENCE [LARGE SCALE GENOMIC DNA]</scope>
    <source>
        <strain evidence="2 3">XZYJ18</strain>
    </source>
</reference>
<protein>
    <recommendedName>
        <fullName evidence="4">Small CPxCG-related zinc finger protein</fullName>
    </recommendedName>
</protein>
<evidence type="ECO:0000313" key="2">
    <source>
        <dbReference type="EMBL" id="MFC4823303.1"/>
    </source>
</evidence>
<feature type="region of interest" description="Disordered" evidence="1">
    <location>
        <begin position="1"/>
        <end position="37"/>
    </location>
</feature>
<sequence>MTEQSTDGSEWSYGDSTVGHDVPKSVREGGATGPSLKYSLGENGTAYENHSVNFECTECGSIRRFASRSFMTMYRCDECETVRWFEFKWDLNRARSSTTTEQGGDSS</sequence>
<dbReference type="RefSeq" id="WP_254267216.1">
    <property type="nucleotide sequence ID" value="NZ_CP100400.1"/>
</dbReference>
<gene>
    <name evidence="2" type="ORF">ACFO9K_03405</name>
</gene>
<accession>A0ABD5PYE3</accession>
<comment type="caution">
    <text evidence="2">The sequence shown here is derived from an EMBL/GenBank/DDBJ whole genome shotgun (WGS) entry which is preliminary data.</text>
</comment>
<dbReference type="AlphaFoldDB" id="A0ABD5PYE3"/>
<evidence type="ECO:0000313" key="3">
    <source>
        <dbReference type="Proteomes" id="UP001595945"/>
    </source>
</evidence>
<dbReference type="GeneID" id="73045649"/>
<dbReference type="Proteomes" id="UP001595945">
    <property type="component" value="Unassembled WGS sequence"/>
</dbReference>
<organism evidence="2 3">
    <name type="scientific">Halorussus aquaticus</name>
    <dbReference type="NCBI Taxonomy" id="2953748"/>
    <lineage>
        <taxon>Archaea</taxon>
        <taxon>Methanobacteriati</taxon>
        <taxon>Methanobacteriota</taxon>
        <taxon>Stenosarchaea group</taxon>
        <taxon>Halobacteria</taxon>
        <taxon>Halobacteriales</taxon>
        <taxon>Haladaptataceae</taxon>
        <taxon>Halorussus</taxon>
    </lineage>
</organism>
<name>A0ABD5PYE3_9EURY</name>
<dbReference type="EMBL" id="JBHSHT010000001">
    <property type="protein sequence ID" value="MFC4823303.1"/>
    <property type="molecule type" value="Genomic_DNA"/>
</dbReference>
<evidence type="ECO:0008006" key="4">
    <source>
        <dbReference type="Google" id="ProtNLM"/>
    </source>
</evidence>
<proteinExistence type="predicted"/>
<evidence type="ECO:0000256" key="1">
    <source>
        <dbReference type="SAM" id="MobiDB-lite"/>
    </source>
</evidence>